<evidence type="ECO:0000313" key="4">
    <source>
        <dbReference type="Proteomes" id="UP000701702"/>
    </source>
</evidence>
<dbReference type="Pfam" id="PF01627">
    <property type="entry name" value="Hpt"/>
    <property type="match status" value="1"/>
</dbReference>
<dbReference type="InterPro" id="IPR036641">
    <property type="entry name" value="HPT_dom_sf"/>
</dbReference>
<reference evidence="3 4" key="1">
    <citation type="submission" date="2021-08" db="EMBL/GenBank/DDBJ databases">
        <authorList>
            <person name="Peeters C."/>
        </authorList>
    </citation>
    <scope>NUCLEOTIDE SEQUENCE [LARGE SCALE GENOMIC DNA]</scope>
    <source>
        <strain evidence="3 4">LMG 23994</strain>
    </source>
</reference>
<dbReference type="RefSeq" id="WP_224009257.1">
    <property type="nucleotide sequence ID" value="NZ_CAJZAF010000046.1"/>
</dbReference>
<comment type="caution">
    <text evidence="3">The sequence shown here is derived from an EMBL/GenBank/DDBJ whole genome shotgun (WGS) entry which is preliminary data.</text>
</comment>
<keyword evidence="4" id="KW-1185">Reference proteome</keyword>
<dbReference type="EMBL" id="CAJZAF010000046">
    <property type="protein sequence ID" value="CAG9185980.1"/>
    <property type="molecule type" value="Genomic_DNA"/>
</dbReference>
<feature type="domain" description="HPt" evidence="2">
    <location>
        <begin position="135"/>
        <end position="218"/>
    </location>
</feature>
<keyword evidence="1" id="KW-0902">Two-component regulatory system</keyword>
<organism evidence="3 4">
    <name type="scientific">Cupriavidus pinatubonensis</name>
    <dbReference type="NCBI Taxonomy" id="248026"/>
    <lineage>
        <taxon>Bacteria</taxon>
        <taxon>Pseudomonadati</taxon>
        <taxon>Pseudomonadota</taxon>
        <taxon>Betaproteobacteria</taxon>
        <taxon>Burkholderiales</taxon>
        <taxon>Burkholderiaceae</taxon>
        <taxon>Cupriavidus</taxon>
    </lineage>
</organism>
<sequence>MHSAFILATSGSAWIEPATQYLSDAGLPAQCVTATEAEAVLAAAVPRVMLAPPEIVATPLLQRARRQGALLVCVGRAQDDVSSLCDDVLTDPVTEEALFRLLARHQYVAISVSDRAGLANAIASQTFGDAALAAELVEALATSTESDLDRLQAEDDSLETWRSVAHRVKASAHLARCEGFQRLAQRLETVARGGDVRLTGALAEVFVPTAHEFRAMLLASARK</sequence>
<dbReference type="Gene3D" id="1.20.120.160">
    <property type="entry name" value="HPT domain"/>
    <property type="match status" value="1"/>
</dbReference>
<protein>
    <recommendedName>
        <fullName evidence="2">HPt domain-containing protein</fullName>
    </recommendedName>
</protein>
<proteinExistence type="predicted"/>
<accession>A0ABM8XZU2</accession>
<evidence type="ECO:0000313" key="3">
    <source>
        <dbReference type="EMBL" id="CAG9185980.1"/>
    </source>
</evidence>
<dbReference type="SUPFAM" id="SSF47226">
    <property type="entry name" value="Histidine-containing phosphotransfer domain, HPT domain"/>
    <property type="match status" value="1"/>
</dbReference>
<gene>
    <name evidence="3" type="ORF">LMG23994_06001</name>
</gene>
<evidence type="ECO:0000256" key="1">
    <source>
        <dbReference type="ARBA" id="ARBA00023012"/>
    </source>
</evidence>
<dbReference type="InterPro" id="IPR008207">
    <property type="entry name" value="Sig_transdc_His_kin_Hpt_dom"/>
</dbReference>
<dbReference type="Proteomes" id="UP000701702">
    <property type="component" value="Unassembled WGS sequence"/>
</dbReference>
<name>A0ABM8XZU2_9BURK</name>
<evidence type="ECO:0000259" key="2">
    <source>
        <dbReference type="Pfam" id="PF01627"/>
    </source>
</evidence>